<evidence type="ECO:0000313" key="2">
    <source>
        <dbReference type="EMBL" id="SVA69676.1"/>
    </source>
</evidence>
<proteinExistence type="predicted"/>
<dbReference type="AlphaFoldDB" id="A0A381XXZ7"/>
<name>A0A381XXZ7_9ZZZZ</name>
<gene>
    <name evidence="2" type="ORF">METZ01_LOCUS122530</name>
</gene>
<keyword evidence="1" id="KW-1133">Transmembrane helix</keyword>
<protein>
    <submittedName>
        <fullName evidence="2">Uncharacterized protein</fullName>
    </submittedName>
</protein>
<sequence length="55" mass="6087">MDGEKGKYSLIDWIGSVIGFVVIGFIVFILLWPLIDPTPNKSSSLKENIHKAIGE</sequence>
<reference evidence="2" key="1">
    <citation type="submission" date="2018-05" db="EMBL/GenBank/DDBJ databases">
        <authorList>
            <person name="Lanie J.A."/>
            <person name="Ng W.-L."/>
            <person name="Kazmierczak K.M."/>
            <person name="Andrzejewski T.M."/>
            <person name="Davidsen T.M."/>
            <person name="Wayne K.J."/>
            <person name="Tettelin H."/>
            <person name="Glass J.I."/>
            <person name="Rusch D."/>
            <person name="Podicherti R."/>
            <person name="Tsui H.-C.T."/>
            <person name="Winkler M.E."/>
        </authorList>
    </citation>
    <scope>NUCLEOTIDE SEQUENCE</scope>
</reference>
<evidence type="ECO:0000256" key="1">
    <source>
        <dbReference type="SAM" id="Phobius"/>
    </source>
</evidence>
<dbReference type="EMBL" id="UINC01016800">
    <property type="protein sequence ID" value="SVA69676.1"/>
    <property type="molecule type" value="Genomic_DNA"/>
</dbReference>
<feature type="transmembrane region" description="Helical" evidence="1">
    <location>
        <begin position="12"/>
        <end position="35"/>
    </location>
</feature>
<keyword evidence="1" id="KW-0472">Membrane</keyword>
<accession>A0A381XXZ7</accession>
<keyword evidence="1" id="KW-0812">Transmembrane</keyword>
<organism evidence="2">
    <name type="scientific">marine metagenome</name>
    <dbReference type="NCBI Taxonomy" id="408172"/>
    <lineage>
        <taxon>unclassified sequences</taxon>
        <taxon>metagenomes</taxon>
        <taxon>ecological metagenomes</taxon>
    </lineage>
</organism>